<dbReference type="EMBL" id="JXAK01000023">
    <property type="protein sequence ID" value="KIL40291.1"/>
    <property type="molecule type" value="Genomic_DNA"/>
</dbReference>
<proteinExistence type="predicted"/>
<reference evidence="2 3" key="1">
    <citation type="submission" date="2014-12" db="EMBL/GenBank/DDBJ databases">
        <title>Draft genome sequence of Paenibacillus kamchatkensis strain B-2647.</title>
        <authorList>
            <person name="Karlyshev A.V."/>
            <person name="Kudryashova E.B."/>
        </authorList>
    </citation>
    <scope>NUCLEOTIDE SEQUENCE [LARGE SCALE GENOMIC DNA]</scope>
    <source>
        <strain evidence="2 3">VKM B-2647</strain>
    </source>
</reference>
<dbReference type="Proteomes" id="UP000031967">
    <property type="component" value="Unassembled WGS sequence"/>
</dbReference>
<name>A0ABR5AGW2_9BACL</name>
<accession>A0ABR5AGW2</accession>
<comment type="caution">
    <text evidence="2">The sequence shown here is derived from an EMBL/GenBank/DDBJ whole genome shotgun (WGS) entry which is preliminary data.</text>
</comment>
<gene>
    <name evidence="2" type="ORF">SD70_14450</name>
</gene>
<keyword evidence="3" id="KW-1185">Reference proteome</keyword>
<feature type="region of interest" description="Disordered" evidence="1">
    <location>
        <begin position="75"/>
        <end position="100"/>
    </location>
</feature>
<protein>
    <submittedName>
        <fullName evidence="2">Uncharacterized protein</fullName>
    </submittedName>
</protein>
<feature type="compositionally biased region" description="Acidic residues" evidence="1">
    <location>
        <begin position="85"/>
        <end position="99"/>
    </location>
</feature>
<feature type="compositionally biased region" description="Low complexity" evidence="1">
    <location>
        <begin position="75"/>
        <end position="84"/>
    </location>
</feature>
<evidence type="ECO:0000313" key="3">
    <source>
        <dbReference type="Proteomes" id="UP000031967"/>
    </source>
</evidence>
<sequence length="321" mass="36292">MIIVETPNNVILLPATVRFYEKELTVHLERERYEEAVKLLLFLRDCHGVAADKAEEWSALLNWLQTMFPETALLRPGEGRAAAGEPEDEEDEEDGDSGEEQYVRQYVSDKSGQNRAYGLQLIELLHAAASPERQLMALEQLAFAERSDLNELIIQWLATTETHPMVQFRALQTLKKRGCKGAVRFPKFGRTVQAEVEDTPVSFDDYPGPIRDIIARIEEISEVSQPDFSYFARQTWLEFLAYAYATPIYRDVAAADREGAVDAWAAALHRMLLELIFGAADVAELAELYGITSALEPEWEAAYKELKRFARLMLPVPPAAP</sequence>
<evidence type="ECO:0000313" key="2">
    <source>
        <dbReference type="EMBL" id="KIL40291.1"/>
    </source>
</evidence>
<evidence type="ECO:0000256" key="1">
    <source>
        <dbReference type="SAM" id="MobiDB-lite"/>
    </source>
</evidence>
<organism evidence="2 3">
    <name type="scientific">Gordoniibacillus kamchatkensis</name>
    <dbReference type="NCBI Taxonomy" id="1590651"/>
    <lineage>
        <taxon>Bacteria</taxon>
        <taxon>Bacillati</taxon>
        <taxon>Bacillota</taxon>
        <taxon>Bacilli</taxon>
        <taxon>Bacillales</taxon>
        <taxon>Paenibacillaceae</taxon>
        <taxon>Gordoniibacillus</taxon>
    </lineage>
</organism>